<evidence type="ECO:0000313" key="2">
    <source>
        <dbReference type="EMBL" id="EPS59731.1"/>
    </source>
</evidence>
<comment type="caution">
    <text evidence="2">The sequence shown here is derived from an EMBL/GenBank/DDBJ whole genome shotgun (WGS) entry which is preliminary data.</text>
</comment>
<sequence length="127" mass="14373">MVEFVGLITVNILRGMNLAVRDMVTSDPVRRPVARKSNDEDEKFVYDKDKFSADDFIHPLLSAARASEDFVVREPRPHAESEDETGKGVVGLERDGRGWAKQEITVKLQNVERGEVDVELECMPLMQ</sequence>
<feature type="region of interest" description="Disordered" evidence="1">
    <location>
        <begin position="72"/>
        <end position="92"/>
    </location>
</feature>
<dbReference type="PANTHER" id="PTHR46220:SF2">
    <property type="entry name" value="ADP-RIBOSYLATION FACTOR GTPASE-ACTIVATING PROTEIN AGD11-RELATED"/>
    <property type="match status" value="1"/>
</dbReference>
<dbReference type="PANTHER" id="PTHR46220">
    <property type="entry name" value="ADP-RIBOSYLATION FACTOR GTPASE-ACTIVATING PROTEIN AGD12"/>
    <property type="match status" value="1"/>
</dbReference>
<accession>S8C5L8</accession>
<reference evidence="2 3" key="1">
    <citation type="journal article" date="2013" name="BMC Genomics">
        <title>The miniature genome of a carnivorous plant Genlisea aurea contains a low number of genes and short non-coding sequences.</title>
        <authorList>
            <person name="Leushkin E.V."/>
            <person name="Sutormin R.A."/>
            <person name="Nabieva E.R."/>
            <person name="Penin A.A."/>
            <person name="Kondrashov A.S."/>
            <person name="Logacheva M.D."/>
        </authorList>
    </citation>
    <scope>NUCLEOTIDE SEQUENCE [LARGE SCALE GENOMIC DNA]</scope>
</reference>
<evidence type="ECO:0000313" key="3">
    <source>
        <dbReference type="Proteomes" id="UP000015453"/>
    </source>
</evidence>
<proteinExistence type="predicted"/>
<organism evidence="2 3">
    <name type="scientific">Genlisea aurea</name>
    <dbReference type="NCBI Taxonomy" id="192259"/>
    <lineage>
        <taxon>Eukaryota</taxon>
        <taxon>Viridiplantae</taxon>
        <taxon>Streptophyta</taxon>
        <taxon>Embryophyta</taxon>
        <taxon>Tracheophyta</taxon>
        <taxon>Spermatophyta</taxon>
        <taxon>Magnoliopsida</taxon>
        <taxon>eudicotyledons</taxon>
        <taxon>Gunneridae</taxon>
        <taxon>Pentapetalae</taxon>
        <taxon>asterids</taxon>
        <taxon>lamiids</taxon>
        <taxon>Lamiales</taxon>
        <taxon>Lentibulariaceae</taxon>
        <taxon>Genlisea</taxon>
    </lineage>
</organism>
<protein>
    <submittedName>
        <fullName evidence="2">Uncharacterized protein</fullName>
    </submittedName>
</protein>
<dbReference type="EMBL" id="AUSU01008125">
    <property type="protein sequence ID" value="EPS59731.1"/>
    <property type="molecule type" value="Genomic_DNA"/>
</dbReference>
<gene>
    <name evidence="2" type="ORF">M569_15075</name>
</gene>
<evidence type="ECO:0000256" key="1">
    <source>
        <dbReference type="SAM" id="MobiDB-lite"/>
    </source>
</evidence>
<name>S8C5L8_9LAMI</name>
<dbReference type="InterPro" id="IPR044518">
    <property type="entry name" value="ARF_GAP_AGD11/12/13"/>
</dbReference>
<dbReference type="OrthoDB" id="73919at2759"/>
<dbReference type="GO" id="GO:0005543">
    <property type="term" value="F:phospholipid binding"/>
    <property type="evidence" value="ECO:0007669"/>
    <property type="project" value="InterPro"/>
</dbReference>
<keyword evidence="3" id="KW-1185">Reference proteome</keyword>
<dbReference type="Proteomes" id="UP000015453">
    <property type="component" value="Unassembled WGS sequence"/>
</dbReference>
<dbReference type="GO" id="GO:0005096">
    <property type="term" value="F:GTPase activator activity"/>
    <property type="evidence" value="ECO:0007669"/>
    <property type="project" value="InterPro"/>
</dbReference>
<dbReference type="AlphaFoldDB" id="S8C5L8"/>